<gene>
    <name evidence="1" type="ORF">BV25DRAFT_1922790</name>
</gene>
<reference evidence="1" key="2">
    <citation type="journal article" date="2022" name="New Phytol.">
        <title>Evolutionary transition to the ectomycorrhizal habit in the genomes of a hyperdiverse lineage of mushroom-forming fungi.</title>
        <authorList>
            <person name="Looney B."/>
            <person name="Miyauchi S."/>
            <person name="Morin E."/>
            <person name="Drula E."/>
            <person name="Courty P.E."/>
            <person name="Kohler A."/>
            <person name="Kuo A."/>
            <person name="LaButti K."/>
            <person name="Pangilinan J."/>
            <person name="Lipzen A."/>
            <person name="Riley R."/>
            <person name="Andreopoulos W."/>
            <person name="He G."/>
            <person name="Johnson J."/>
            <person name="Nolan M."/>
            <person name="Tritt A."/>
            <person name="Barry K.W."/>
            <person name="Grigoriev I.V."/>
            <person name="Nagy L.G."/>
            <person name="Hibbett D."/>
            <person name="Henrissat B."/>
            <person name="Matheny P.B."/>
            <person name="Labbe J."/>
            <person name="Martin F.M."/>
        </authorList>
    </citation>
    <scope>NUCLEOTIDE SEQUENCE</scope>
    <source>
        <strain evidence="1">HHB10654</strain>
    </source>
</reference>
<protein>
    <submittedName>
        <fullName evidence="1">Uncharacterized protein</fullName>
    </submittedName>
</protein>
<dbReference type="Proteomes" id="UP000814140">
    <property type="component" value="Unassembled WGS sequence"/>
</dbReference>
<comment type="caution">
    <text evidence="1">The sequence shown here is derived from an EMBL/GenBank/DDBJ whole genome shotgun (WGS) entry which is preliminary data.</text>
</comment>
<dbReference type="EMBL" id="MU277509">
    <property type="protein sequence ID" value="KAI0054329.1"/>
    <property type="molecule type" value="Genomic_DNA"/>
</dbReference>
<reference evidence="1" key="1">
    <citation type="submission" date="2021-03" db="EMBL/GenBank/DDBJ databases">
        <authorList>
            <consortium name="DOE Joint Genome Institute"/>
            <person name="Ahrendt S."/>
            <person name="Looney B.P."/>
            <person name="Miyauchi S."/>
            <person name="Morin E."/>
            <person name="Drula E."/>
            <person name="Courty P.E."/>
            <person name="Chicoki N."/>
            <person name="Fauchery L."/>
            <person name="Kohler A."/>
            <person name="Kuo A."/>
            <person name="Labutti K."/>
            <person name="Pangilinan J."/>
            <person name="Lipzen A."/>
            <person name="Riley R."/>
            <person name="Andreopoulos W."/>
            <person name="He G."/>
            <person name="Johnson J."/>
            <person name="Barry K.W."/>
            <person name="Grigoriev I.V."/>
            <person name="Nagy L."/>
            <person name="Hibbett D."/>
            <person name="Henrissat B."/>
            <person name="Matheny P.B."/>
            <person name="Labbe J."/>
            <person name="Martin F."/>
        </authorList>
    </citation>
    <scope>NUCLEOTIDE SEQUENCE</scope>
    <source>
        <strain evidence="1">HHB10654</strain>
    </source>
</reference>
<proteinExistence type="predicted"/>
<sequence>MESIGLPTFQQFTQSAQLEDRRSDDHPGQFRQPLCLLYQSGMQQNQEFPSEHLSVAGNGWPQGRGSGFVSHNTMQHGPQMPASEAFENSPPNKLARFQFTMRPAASHAQPAAQYSAAASSSRVRLEDTIDPALIPLPDSKDADLRHGPTMAEATGHVASKKVAGSRHKGKQRAVSPEAPKSKQKKTAGTKRKQAANSDSDDEPKAKRGRPQGAGNYSVPDVDALLDLVETELPLGQRGWQRIHIRFKKWARKHRRPERALKSLETKYKQLVRTTKPTGNGVCPPAVERAHQIEDKISTRACQDCVEDS</sequence>
<keyword evidence="2" id="KW-1185">Reference proteome</keyword>
<evidence type="ECO:0000313" key="2">
    <source>
        <dbReference type="Proteomes" id="UP000814140"/>
    </source>
</evidence>
<organism evidence="1 2">
    <name type="scientific">Artomyces pyxidatus</name>
    <dbReference type="NCBI Taxonomy" id="48021"/>
    <lineage>
        <taxon>Eukaryota</taxon>
        <taxon>Fungi</taxon>
        <taxon>Dikarya</taxon>
        <taxon>Basidiomycota</taxon>
        <taxon>Agaricomycotina</taxon>
        <taxon>Agaricomycetes</taxon>
        <taxon>Russulales</taxon>
        <taxon>Auriscalpiaceae</taxon>
        <taxon>Artomyces</taxon>
    </lineage>
</organism>
<name>A0ACB8SDC1_9AGAM</name>
<evidence type="ECO:0000313" key="1">
    <source>
        <dbReference type="EMBL" id="KAI0054329.1"/>
    </source>
</evidence>
<accession>A0ACB8SDC1</accession>